<proteinExistence type="predicted"/>
<sequence>MYHPLIQADELRLALTSVEPPLVFDCRFRLGQPDAGFQLWREGHIPGSQHLDLDRHLSAISQGGGRHPLPSEADFSATLQYFGVHPQRPVVVLDDMGGQLAAARAWWMLKHWAGHPRVQLLDGGLSAWQAMEGELESGDSETPSASDWKPAFSRDVLREIDAVAASPALKIDARPGERFRGEQETMDPRPGHIPGAVNRPCADNLDASGRFKDATQLDVELPRTDEVIAYCGSGVTACHNILAWQLAGRPLPRLYVGSWSEWSQDPARPAELG</sequence>
<comment type="caution">
    <text evidence="4">The sequence shown here is derived from an EMBL/GenBank/DDBJ whole genome shotgun (WGS) entry which is preliminary data.</text>
</comment>
<evidence type="ECO:0000313" key="5">
    <source>
        <dbReference type="Proteomes" id="UP000019113"/>
    </source>
</evidence>
<dbReference type="PATRIC" id="fig|1178482.3.peg.3853"/>
<dbReference type="Pfam" id="PF00581">
    <property type="entry name" value="Rhodanese"/>
    <property type="match status" value="2"/>
</dbReference>
<name>W1N1P0_9GAMM</name>
<dbReference type="SMART" id="SM00450">
    <property type="entry name" value="RHOD"/>
    <property type="match status" value="2"/>
</dbReference>
<dbReference type="PANTHER" id="PTHR11364">
    <property type="entry name" value="THIOSULFATE SULFERTANSFERASE"/>
    <property type="match status" value="1"/>
</dbReference>
<dbReference type="KEGG" id="hhu:AR456_07710"/>
<evidence type="ECO:0000313" key="4">
    <source>
        <dbReference type="EMBL" id="ERL49398.1"/>
    </source>
</evidence>
<dbReference type="Gene3D" id="3.40.250.10">
    <property type="entry name" value="Rhodanese-like domain"/>
    <property type="match status" value="2"/>
</dbReference>
<gene>
    <name evidence="4" type="ORF">BJB45_06360</name>
</gene>
<dbReference type="PANTHER" id="PTHR11364:SF27">
    <property type="entry name" value="SULFURTRANSFERASE"/>
    <property type="match status" value="1"/>
</dbReference>
<dbReference type="RefSeq" id="WP_021820808.1">
    <property type="nucleotide sequence ID" value="NZ_AVBC01000045.1"/>
</dbReference>
<keyword evidence="5" id="KW-1185">Reference proteome</keyword>
<dbReference type="EMBL" id="AVBC01000045">
    <property type="protein sequence ID" value="ERL49398.1"/>
    <property type="molecule type" value="Genomic_DNA"/>
</dbReference>
<evidence type="ECO:0000256" key="2">
    <source>
        <dbReference type="ARBA" id="ARBA00022737"/>
    </source>
</evidence>
<dbReference type="InterPro" id="IPR001763">
    <property type="entry name" value="Rhodanese-like_dom"/>
</dbReference>
<reference evidence="4 5" key="1">
    <citation type="submission" date="2013-08" db="EMBL/GenBank/DDBJ databases">
        <title>draft genome of Halomonas huanghegensis, strain BJGMM-B45T.</title>
        <authorList>
            <person name="Miao C."/>
            <person name="Wan Y."/>
            <person name="Jin W."/>
        </authorList>
    </citation>
    <scope>NUCLEOTIDE SEQUENCE [LARGE SCALE GENOMIC DNA]</scope>
    <source>
        <strain evidence="4 5">BJGMM-B45</strain>
    </source>
</reference>
<dbReference type="SUPFAM" id="SSF52821">
    <property type="entry name" value="Rhodanese/Cell cycle control phosphatase"/>
    <property type="match status" value="2"/>
</dbReference>
<keyword evidence="1" id="KW-0808">Transferase</keyword>
<evidence type="ECO:0000256" key="1">
    <source>
        <dbReference type="ARBA" id="ARBA00022679"/>
    </source>
</evidence>
<dbReference type="GO" id="GO:0004792">
    <property type="term" value="F:thiosulfate-cyanide sulfurtransferase activity"/>
    <property type="evidence" value="ECO:0007669"/>
    <property type="project" value="TreeGrafter"/>
</dbReference>
<feature type="domain" description="Rhodanese" evidence="3">
    <location>
        <begin position="17"/>
        <end position="137"/>
    </location>
</feature>
<accession>W1N1P0</accession>
<dbReference type="PROSITE" id="PS50206">
    <property type="entry name" value="RHODANESE_3"/>
    <property type="match status" value="2"/>
</dbReference>
<dbReference type="InterPro" id="IPR036873">
    <property type="entry name" value="Rhodanese-like_dom_sf"/>
</dbReference>
<dbReference type="eggNOG" id="COG2897">
    <property type="taxonomic scope" value="Bacteria"/>
</dbReference>
<dbReference type="CDD" id="cd01448">
    <property type="entry name" value="TST_Repeat_1"/>
    <property type="match status" value="1"/>
</dbReference>
<protein>
    <recommendedName>
        <fullName evidence="3">Rhodanese domain-containing protein</fullName>
    </recommendedName>
</protein>
<dbReference type="STRING" id="1178482.AR456_07710"/>
<organism evidence="4 5">
    <name type="scientific">Halomonas huangheensis</name>
    <dbReference type="NCBI Taxonomy" id="1178482"/>
    <lineage>
        <taxon>Bacteria</taxon>
        <taxon>Pseudomonadati</taxon>
        <taxon>Pseudomonadota</taxon>
        <taxon>Gammaproteobacteria</taxon>
        <taxon>Oceanospirillales</taxon>
        <taxon>Halomonadaceae</taxon>
        <taxon>Halomonas</taxon>
    </lineage>
</organism>
<feature type="domain" description="Rhodanese" evidence="3">
    <location>
        <begin position="164"/>
        <end position="271"/>
    </location>
</feature>
<dbReference type="OrthoDB" id="9781034at2"/>
<dbReference type="AlphaFoldDB" id="W1N1P0"/>
<keyword evidence="2" id="KW-0677">Repeat</keyword>
<dbReference type="InterPro" id="IPR045078">
    <property type="entry name" value="TST/MPST-like"/>
</dbReference>
<dbReference type="CDD" id="cd01449">
    <property type="entry name" value="TST_Repeat_2"/>
    <property type="match status" value="1"/>
</dbReference>
<evidence type="ECO:0000259" key="3">
    <source>
        <dbReference type="PROSITE" id="PS50206"/>
    </source>
</evidence>
<dbReference type="Proteomes" id="UP000019113">
    <property type="component" value="Unassembled WGS sequence"/>
</dbReference>